<dbReference type="GO" id="GO:0006898">
    <property type="term" value="P:receptor-mediated endocytosis"/>
    <property type="evidence" value="ECO:0007669"/>
    <property type="project" value="TreeGrafter"/>
</dbReference>
<dbReference type="Pfam" id="PF19432">
    <property type="entry name" value="RME-8_N"/>
    <property type="match status" value="3"/>
</dbReference>
<gene>
    <name evidence="3" type="ORF">CHYS00102_LOCUS20843</name>
</gene>
<feature type="region of interest" description="Disordered" evidence="1">
    <location>
        <begin position="2545"/>
        <end position="2602"/>
    </location>
</feature>
<dbReference type="PANTHER" id="PTHR36983">
    <property type="entry name" value="DNAJ HOMOLOG SUBFAMILY C MEMBER 13"/>
    <property type="match status" value="1"/>
</dbReference>
<proteinExistence type="predicted"/>
<dbReference type="Gene3D" id="1.10.287.110">
    <property type="entry name" value="DnaJ domain"/>
    <property type="match status" value="1"/>
</dbReference>
<feature type="region of interest" description="Disordered" evidence="1">
    <location>
        <begin position="421"/>
        <end position="441"/>
    </location>
</feature>
<evidence type="ECO:0000313" key="3">
    <source>
        <dbReference type="EMBL" id="CAD8893634.1"/>
    </source>
</evidence>
<dbReference type="InterPro" id="IPR011989">
    <property type="entry name" value="ARM-like"/>
</dbReference>
<dbReference type="GO" id="GO:0007032">
    <property type="term" value="P:endosome organization"/>
    <property type="evidence" value="ECO:0007669"/>
    <property type="project" value="InterPro"/>
</dbReference>
<dbReference type="InterPro" id="IPR001623">
    <property type="entry name" value="DnaJ_domain"/>
</dbReference>
<dbReference type="SMART" id="SM00271">
    <property type="entry name" value="DnaJ"/>
    <property type="match status" value="1"/>
</dbReference>
<dbReference type="EMBL" id="HBFR01028697">
    <property type="protein sequence ID" value="CAD8893634.1"/>
    <property type="molecule type" value="Transcribed_RNA"/>
</dbReference>
<dbReference type="InterPro" id="IPR044978">
    <property type="entry name" value="GRV2/DNAJC13"/>
</dbReference>
<reference evidence="3" key="1">
    <citation type="submission" date="2021-01" db="EMBL/GenBank/DDBJ databases">
        <authorList>
            <person name="Corre E."/>
            <person name="Pelletier E."/>
            <person name="Niang G."/>
            <person name="Scheremetjew M."/>
            <person name="Finn R."/>
            <person name="Kale V."/>
            <person name="Holt S."/>
            <person name="Cochrane G."/>
            <person name="Meng A."/>
            <person name="Brown T."/>
            <person name="Cohen L."/>
        </authorList>
    </citation>
    <scope>NUCLEOTIDE SEQUENCE</scope>
    <source>
        <strain evidence="3">308</strain>
    </source>
</reference>
<evidence type="ECO:0000259" key="2">
    <source>
        <dbReference type="PROSITE" id="PS50076"/>
    </source>
</evidence>
<dbReference type="InterPro" id="IPR036869">
    <property type="entry name" value="J_dom_sf"/>
</dbReference>
<feature type="region of interest" description="Disordered" evidence="1">
    <location>
        <begin position="1095"/>
        <end position="1114"/>
    </location>
</feature>
<dbReference type="InterPro" id="IPR016024">
    <property type="entry name" value="ARM-type_fold"/>
</dbReference>
<dbReference type="SUPFAM" id="SSF48371">
    <property type="entry name" value="ARM repeat"/>
    <property type="match status" value="2"/>
</dbReference>
<protein>
    <recommendedName>
        <fullName evidence="2">J domain-containing protein</fullName>
    </recommendedName>
</protein>
<feature type="compositionally biased region" description="Low complexity" evidence="1">
    <location>
        <begin position="26"/>
        <end position="45"/>
    </location>
</feature>
<feature type="region of interest" description="Disordered" evidence="1">
    <location>
        <begin position="21"/>
        <end position="64"/>
    </location>
</feature>
<sequence>MFGVAADVAAGSVASIASNLASKNRPQVQQQQQQHSSPSSPLHQSSDTESAASPIPRETWTPKMIPADPPLAKFLVTKVRSFRPAYQRIIALHRHHLMTIETENFSETNRYPYASILRVTALVREEDALLLELAAPSGERIKFRCSRRPALLTEIHRRKFCSDAEMVRAARGRTELPTAVHDAAVAVIGPDGRAVPTFVCERQRRMGGRVPCQLVVLPHAVREVTIDGMHVLQEYKYIHIDSVGFLSDNPHGIILYVTGRGRLFFLSPSPRSNIRSDLASALKDATESLGTSFVIGPGIPWTDWIQRRSALGQDAGTPVCVHRVTKCTPRHPDLPALRREVAVTPTHVVERDPGAVAAVSCRSLTDLHALVRLDDTSLRLEYTDGQARTYASPARDALACSILDCCLSVGHKDVAVTEGGADGRRLLPRGQGNGETGKSKGRLGELFFGPDTVEAWHLKRAGTVAVARMQLGSWAVDAETCCDVAEACADFNANVPLTGISHSTDKRTTVGALYPLCRMVMTLIDNPNKEAATDVAARSASEQIVATLLQSIFRIVQCPAGFMAVAEMSYYCPLFSSLLKMWDSFALYWAVRTLGAVMKCGEPRNREQEFVNKQLLLSSPLEILHALVALLIGQGGAASSWSVSVGNAALPPSGERSSDLLLMAASEVIESILCGCYDTTAPPHFDVMITSLSSGYGALMEMLRSTCAVVVENAALLLQIISRHRPEVAVQVREAALSSATLLRHLYLSIFSPADSQRFLSRFLVSTWMEGPPGCDEKRLLGRILPEGFLPYLAVPPLSDVELEQLDAMERGGIEAGGNEERVMSIPGAEQGGTNVDRLRGRIQRASAQGTGAADGNPPENFRIFFHVVTQDHNLPDLLWNQQTRRELRVALEGELQSIDRESLLRGGGGNVAWNHRQFAVRYPSLRDEVHVGSIYMRLWLEAGDAFIKSWENPEQLFELLFRRLLCDIDRDAIVSNMCIRCLERLYKIHSQKIGVFQDVMILVRSMALTSNIECQHRILSLLATLLGVAEDEEPQEEQEDQIHLQGNAEQLLNAEAISLLCQYTAWGHTNDAQVGNLLSEVSRVDNAYTMITDGTNRSPFSSPPTASAQAPTATGPKVWFTAPPGIIPPPAGIQGPFTIADLKAQMQTSRLYPHSLVTCSHVGDYSADASVSNTVQEHAMDTGKWRELKLVWQLRWQLCTEGTGVHGPSTVARTALRALSRLVDLHPSVNSMGVPYHPIPTAKRLLCGLGGGVEEEDDAAAGNVYLSRHDALAVVAQSLLQNDHGAVTAGAKLLYGLMLQNEEAASKLYLSGAFVFALAYTGSNFYSVAELLDVTHLCQNFQAGASAAAGATDLPLLERSILGNLLPAGLLHVLVNYGSKKFAEVFVGEYDTPEIIWTFDMRRHLVAMIQQHLGDFPQRLRENTTAKYEYCPVPGINYRRLDREIFCHNYYLHSLCDQVRFKDWPVEEPVEVFRACLENLKQELCRDQVREETAQEEARKTLRLEAGDTGDHLRKAYRKLARQYHPDKNPGGRDMFEKIKGAYELLLPVVEGGGKIQGDTREARAEEEMEDGSAEGIAGGTAALHALGLLIKTQVLLCQRYPEEIGVYKYPAYSMLLLVLQIPTNRPDCIIQTKRAEFIKSAVELMFQTCLVSPLNAEELVSEGGVPVLATLLHHFVDVLRDDNIRITLGRRGIATINVILTIITHIVHTLSGISYFEPGRTAIVSLVQQDHATFCIDWVTCISGKCWGNDIPLIKKYALEGAANLARNRTLQHALVDAGIPWPLVRCMLSYDPSLEGVAAELNETDVAQHHTSQAAANVHAQLAARALGMLCGVTKGSLAAPKNAVLYDVMVRLLTRPLAKMLRNRRPQELLRSLNANVRTPCRIWNIEMRSELLYFIDGVDGKDPPMPFTDIVTRSKDFSFDSMKGEIIIGGVYIRLFIGMGGGRQAIQEIENCQAFGKSLIKFIKKGIASYVHDKDKSAVEKKTKEHFLPVTDERFAMAVRALHQLVALDDLIDDVLCSDEHDGPAVLLSLLELPHDNEAYEISFEIIKLMAPKQRFANAVAQQGELWRLLQVLERPNPIQEEQQEVASELVQAYDRCHRRGWLVLESLASSTAIATVLAQTTGWIELLGILVGYSKFTKRLVARQGAAKTLASLLWDPQVGPQIVPRLGCFLPPALINILKNEGIDSLLRTFDNDSETPELIWRGEMRSELRAAIGERLDICLAARNVEQKAEGEFYQLPPGFYVQYAALMDELCVSGIYVRLFLKDPKFKLRDPCGFLEMIMQRWAQELRAITAEHEQMSQEHIESVNAITTAKQDVLKLVTSASVFLCKIHPPLCDKLSLWGYMTTIMEFMCNSIRRNMMGTPLLSTVRLLHVSVTRRTNVEALSLLGEQNGRNGVIDLLMQSIGEDPLNKDCAFIAEVLKNLFKDALGDVYSAQKWSSMSLQQEKKPSCPTPLSQNTALPSPPLQRKPQNNNENTNNNLLDPQKIHETANKNSSGASDVNSSPESPLSTPSQEPPSGDINTGATTNLLNSMQDTNILTATSTPPAGMEPEIPEPDPATILPSRAPSPPPKTVPVAQGEGSGIDARSSPDAEEVAHQNTVTIPGAPGSAHGRVALLSAALACNLPMFLVENVLMNPTLASVTDPAAMKVHSVELLKLLCIDPGYGMKFQLVLDSIPEWKRFKTQDHSLFITGAKQKVDYFLTNGNREETRLLTQR</sequence>
<dbReference type="SUPFAM" id="SSF46565">
    <property type="entry name" value="Chaperone J-domain"/>
    <property type="match status" value="1"/>
</dbReference>
<evidence type="ECO:0000256" key="1">
    <source>
        <dbReference type="SAM" id="MobiDB-lite"/>
    </source>
</evidence>
<dbReference type="InterPro" id="IPR045802">
    <property type="entry name" value="GRV2/DNAJC13_N"/>
</dbReference>
<dbReference type="Gene3D" id="1.25.10.10">
    <property type="entry name" value="Leucine-rich Repeat Variant"/>
    <property type="match status" value="2"/>
</dbReference>
<organism evidence="3">
    <name type="scientific">Corethron hystrix</name>
    <dbReference type="NCBI Taxonomy" id="216773"/>
    <lineage>
        <taxon>Eukaryota</taxon>
        <taxon>Sar</taxon>
        <taxon>Stramenopiles</taxon>
        <taxon>Ochrophyta</taxon>
        <taxon>Bacillariophyta</taxon>
        <taxon>Coscinodiscophyceae</taxon>
        <taxon>Corethrophycidae</taxon>
        <taxon>Corethrales</taxon>
        <taxon>Corethraceae</taxon>
        <taxon>Corethron</taxon>
    </lineage>
</organism>
<accession>A0A7S1FVR6</accession>
<dbReference type="Pfam" id="PF00226">
    <property type="entry name" value="DnaJ"/>
    <property type="match status" value="1"/>
</dbReference>
<feature type="region of interest" description="Disordered" evidence="1">
    <location>
        <begin position="2450"/>
        <end position="2533"/>
    </location>
</feature>
<feature type="compositionally biased region" description="Low complexity" evidence="1">
    <location>
        <begin position="1099"/>
        <end position="1114"/>
    </location>
</feature>
<feature type="domain" description="J" evidence="2">
    <location>
        <begin position="1498"/>
        <end position="1563"/>
    </location>
</feature>
<dbReference type="CDD" id="cd06257">
    <property type="entry name" value="DnaJ"/>
    <property type="match status" value="1"/>
</dbReference>
<dbReference type="GO" id="GO:0010008">
    <property type="term" value="C:endosome membrane"/>
    <property type="evidence" value="ECO:0007669"/>
    <property type="project" value="TreeGrafter"/>
</dbReference>
<name>A0A7S1FVR6_9STRA</name>
<dbReference type="PANTHER" id="PTHR36983:SF2">
    <property type="entry name" value="DNAJ HOMOLOG SUBFAMILY C MEMBER 13"/>
    <property type="match status" value="1"/>
</dbReference>
<dbReference type="GO" id="GO:2000641">
    <property type="term" value="P:regulation of early endosome to late endosome transport"/>
    <property type="evidence" value="ECO:0007669"/>
    <property type="project" value="InterPro"/>
</dbReference>
<feature type="compositionally biased region" description="Polar residues" evidence="1">
    <location>
        <begin position="2498"/>
        <end position="2519"/>
    </location>
</feature>
<dbReference type="PROSITE" id="PS50076">
    <property type="entry name" value="DNAJ_2"/>
    <property type="match status" value="1"/>
</dbReference>